<dbReference type="EMBL" id="FOBI01000001">
    <property type="protein sequence ID" value="SEK49653.1"/>
    <property type="molecule type" value="Genomic_DNA"/>
</dbReference>
<accession>A0A1H7HH02</accession>
<reference evidence="2" key="1">
    <citation type="submission" date="2016-10" db="EMBL/GenBank/DDBJ databases">
        <authorList>
            <person name="Varghese N."/>
            <person name="Submissions S."/>
        </authorList>
    </citation>
    <scope>NUCLEOTIDE SEQUENCE [LARGE SCALE GENOMIC DNA]</scope>
    <source>
        <strain evidence="2">CGMCC 1.9127</strain>
    </source>
</reference>
<evidence type="ECO:0000313" key="1">
    <source>
        <dbReference type="EMBL" id="SEK49653.1"/>
    </source>
</evidence>
<dbReference type="AlphaFoldDB" id="A0A1H7HH02"/>
<dbReference type="RefSeq" id="WP_085282366.1">
    <property type="nucleotide sequence ID" value="NZ_FOBI01000001.1"/>
</dbReference>
<gene>
    <name evidence="1" type="ORF">SAMN05216262_101499</name>
</gene>
<evidence type="ECO:0008006" key="3">
    <source>
        <dbReference type="Google" id="ProtNLM"/>
    </source>
</evidence>
<protein>
    <recommendedName>
        <fullName evidence="3">Flagellar protein FliT</fullName>
    </recommendedName>
</protein>
<keyword evidence="2" id="KW-1185">Reference proteome</keyword>
<evidence type="ECO:0000313" key="2">
    <source>
        <dbReference type="Proteomes" id="UP000199297"/>
    </source>
</evidence>
<organism evidence="1 2">
    <name type="scientific">Colwellia chukchiensis</name>
    <dbReference type="NCBI Taxonomy" id="641665"/>
    <lineage>
        <taxon>Bacteria</taxon>
        <taxon>Pseudomonadati</taxon>
        <taxon>Pseudomonadota</taxon>
        <taxon>Gammaproteobacteria</taxon>
        <taxon>Alteromonadales</taxon>
        <taxon>Colwelliaceae</taxon>
        <taxon>Colwellia</taxon>
    </lineage>
</organism>
<sequence>MVFERFTCEIKDLSAQIEALIAAGNEASCAALLEQRLTLLKALDEHMATDPAKSAHYRDFLLSIQARDNQALKLVHESKNKIVAVASQQKKRTNALNAYQKFSD</sequence>
<name>A0A1H7HH02_9GAMM</name>
<dbReference type="OrthoDB" id="6228910at2"/>
<proteinExistence type="predicted"/>
<dbReference type="STRING" id="641665.GCA_002104455_00206"/>
<dbReference type="Proteomes" id="UP000199297">
    <property type="component" value="Unassembled WGS sequence"/>
</dbReference>